<dbReference type="Pfam" id="PF00584">
    <property type="entry name" value="SecE"/>
    <property type="match status" value="1"/>
</dbReference>
<gene>
    <name evidence="9" type="ORF">ELUCI_v1c01480</name>
</gene>
<organism evidence="9 10">
    <name type="scientific">Williamsoniiplasma lucivorax</name>
    <dbReference type="NCBI Taxonomy" id="209274"/>
    <lineage>
        <taxon>Bacteria</taxon>
        <taxon>Bacillati</taxon>
        <taxon>Mycoplasmatota</taxon>
        <taxon>Mollicutes</taxon>
        <taxon>Entomoplasmatales</taxon>
        <taxon>Williamsoniiplasma</taxon>
    </lineage>
</organism>
<dbReference type="AlphaFoldDB" id="A0A2S5REX6"/>
<dbReference type="RefSeq" id="WP_051437369.1">
    <property type="nucleotide sequence ID" value="NZ_PHNE01000001.1"/>
</dbReference>
<proteinExistence type="predicted"/>
<evidence type="ECO:0000313" key="9">
    <source>
        <dbReference type="EMBL" id="PPE05860.1"/>
    </source>
</evidence>
<evidence type="ECO:0000256" key="1">
    <source>
        <dbReference type="ARBA" id="ARBA00004370"/>
    </source>
</evidence>
<sequence length="125" mass="14566">MSDNLSKKELKNQKKQKKIAAKLDKIDAKQKKSDEPKSLKALKKETKKTIRVKKEKDPKDKINMKLATREFPVKLVKEVNKIKWSSSKNLTNKYITVLIFMIITAIMFFLIDMGLQQLFSLIKVL</sequence>
<evidence type="ECO:0000256" key="3">
    <source>
        <dbReference type="ARBA" id="ARBA00022692"/>
    </source>
</evidence>
<keyword evidence="2" id="KW-0813">Transport</keyword>
<dbReference type="GO" id="GO:0006886">
    <property type="term" value="P:intracellular protein transport"/>
    <property type="evidence" value="ECO:0007669"/>
    <property type="project" value="InterPro"/>
</dbReference>
<evidence type="ECO:0000256" key="8">
    <source>
        <dbReference type="SAM" id="Phobius"/>
    </source>
</evidence>
<dbReference type="GO" id="GO:0016020">
    <property type="term" value="C:membrane"/>
    <property type="evidence" value="ECO:0007669"/>
    <property type="project" value="UniProtKB-SubCell"/>
</dbReference>
<keyword evidence="6" id="KW-0811">Translocation</keyword>
<evidence type="ECO:0000256" key="6">
    <source>
        <dbReference type="ARBA" id="ARBA00023010"/>
    </source>
</evidence>
<dbReference type="EMBL" id="PHNE01000001">
    <property type="protein sequence ID" value="PPE05860.1"/>
    <property type="molecule type" value="Genomic_DNA"/>
</dbReference>
<dbReference type="GO" id="GO:0008320">
    <property type="term" value="F:protein transmembrane transporter activity"/>
    <property type="evidence" value="ECO:0007669"/>
    <property type="project" value="InterPro"/>
</dbReference>
<dbReference type="InterPro" id="IPR005807">
    <property type="entry name" value="SecE_bac"/>
</dbReference>
<dbReference type="Proteomes" id="UP000237865">
    <property type="component" value="Unassembled WGS sequence"/>
</dbReference>
<name>A0A2S5REX6_9MOLU</name>
<keyword evidence="5 8" id="KW-1133">Transmembrane helix</keyword>
<evidence type="ECO:0000256" key="5">
    <source>
        <dbReference type="ARBA" id="ARBA00022989"/>
    </source>
</evidence>
<keyword evidence="10" id="KW-1185">Reference proteome</keyword>
<evidence type="ECO:0000313" key="10">
    <source>
        <dbReference type="Proteomes" id="UP000237865"/>
    </source>
</evidence>
<evidence type="ECO:0000256" key="7">
    <source>
        <dbReference type="ARBA" id="ARBA00023136"/>
    </source>
</evidence>
<reference evidence="9 10" key="1">
    <citation type="submission" date="2017-11" db="EMBL/GenBank/DDBJ databases">
        <title>Genome sequence of Entomoplasma lucivorax PIPN-2 (ATCC 49196).</title>
        <authorList>
            <person name="Lo W.-S."/>
            <person name="Gasparich G.E."/>
            <person name="Kuo C.-H."/>
        </authorList>
    </citation>
    <scope>NUCLEOTIDE SEQUENCE [LARGE SCALE GENOMIC DNA]</scope>
    <source>
        <strain evidence="9 10">PIPN-2</strain>
    </source>
</reference>
<dbReference type="GO" id="GO:0009306">
    <property type="term" value="P:protein secretion"/>
    <property type="evidence" value="ECO:0007669"/>
    <property type="project" value="InterPro"/>
</dbReference>
<keyword evidence="4" id="KW-0653">Protein transport</keyword>
<dbReference type="InterPro" id="IPR001901">
    <property type="entry name" value="Translocase_SecE/Sec61-g"/>
</dbReference>
<comment type="caution">
    <text evidence="9">The sequence shown here is derived from an EMBL/GenBank/DDBJ whole genome shotgun (WGS) entry which is preliminary data.</text>
</comment>
<protein>
    <submittedName>
        <fullName evidence="9">Preprotein translocase subunit SecE</fullName>
    </submittedName>
</protein>
<dbReference type="GO" id="GO:0006605">
    <property type="term" value="P:protein targeting"/>
    <property type="evidence" value="ECO:0007669"/>
    <property type="project" value="InterPro"/>
</dbReference>
<keyword evidence="7 8" id="KW-0472">Membrane</keyword>
<dbReference type="STRING" id="1399797.GCA_000518285_01378"/>
<evidence type="ECO:0000256" key="2">
    <source>
        <dbReference type="ARBA" id="ARBA00022448"/>
    </source>
</evidence>
<accession>A0A2S5REX6</accession>
<keyword evidence="3 8" id="KW-0812">Transmembrane</keyword>
<evidence type="ECO:0000256" key="4">
    <source>
        <dbReference type="ARBA" id="ARBA00022927"/>
    </source>
</evidence>
<dbReference type="InterPro" id="IPR038379">
    <property type="entry name" value="SecE_sf"/>
</dbReference>
<comment type="subcellular location">
    <subcellularLocation>
        <location evidence="1">Membrane</location>
    </subcellularLocation>
</comment>
<feature type="transmembrane region" description="Helical" evidence="8">
    <location>
        <begin position="94"/>
        <end position="115"/>
    </location>
</feature>
<dbReference type="NCBIfam" id="TIGR00964">
    <property type="entry name" value="secE_bact"/>
    <property type="match status" value="1"/>
</dbReference>
<dbReference type="Gene3D" id="1.20.5.1030">
    <property type="entry name" value="Preprotein translocase secy subunit"/>
    <property type="match status" value="1"/>
</dbReference>